<proteinExistence type="inferred from homology"/>
<dbReference type="InterPro" id="IPR051122">
    <property type="entry name" value="SDR_DHRS6-like"/>
</dbReference>
<protein>
    <submittedName>
        <fullName evidence="3">Short chain dehydrogenase</fullName>
    </submittedName>
</protein>
<gene>
    <name evidence="3" type="ORF">OP10G_0869</name>
</gene>
<dbReference type="GO" id="GO:0016491">
    <property type="term" value="F:oxidoreductase activity"/>
    <property type="evidence" value="ECO:0007669"/>
    <property type="project" value="UniProtKB-KW"/>
</dbReference>
<name>A0A068NLD8_FIMGI</name>
<dbReference type="PRINTS" id="PR00081">
    <property type="entry name" value="GDHRDH"/>
</dbReference>
<reference evidence="3 4" key="1">
    <citation type="journal article" date="2014" name="PLoS ONE">
        <title>The first complete genome sequence of the class fimbriimonadia in the phylum armatimonadetes.</title>
        <authorList>
            <person name="Hu Z.Y."/>
            <person name="Wang Y.Z."/>
            <person name="Im W.T."/>
            <person name="Wang S.Y."/>
            <person name="Zhao G.P."/>
            <person name="Zheng H.J."/>
            <person name="Quan Z.X."/>
        </authorList>
    </citation>
    <scope>NUCLEOTIDE SEQUENCE [LARGE SCALE GENOMIC DNA]</scope>
    <source>
        <strain evidence="3">Gsoil 348</strain>
    </source>
</reference>
<dbReference type="PANTHER" id="PTHR43477">
    <property type="entry name" value="DIHYDROANTICAPSIN 7-DEHYDROGENASE"/>
    <property type="match status" value="1"/>
</dbReference>
<keyword evidence="2" id="KW-0560">Oxidoreductase</keyword>
<evidence type="ECO:0000313" key="4">
    <source>
        <dbReference type="Proteomes" id="UP000027982"/>
    </source>
</evidence>
<dbReference type="AlphaFoldDB" id="A0A068NLD8"/>
<organism evidence="3 4">
    <name type="scientific">Fimbriimonas ginsengisoli Gsoil 348</name>
    <dbReference type="NCBI Taxonomy" id="661478"/>
    <lineage>
        <taxon>Bacteria</taxon>
        <taxon>Bacillati</taxon>
        <taxon>Armatimonadota</taxon>
        <taxon>Fimbriimonadia</taxon>
        <taxon>Fimbriimonadales</taxon>
        <taxon>Fimbriimonadaceae</taxon>
        <taxon>Fimbriimonas</taxon>
    </lineage>
</organism>
<dbReference type="PANTHER" id="PTHR43477:SF1">
    <property type="entry name" value="DIHYDROANTICAPSIN 7-DEHYDROGENASE"/>
    <property type="match status" value="1"/>
</dbReference>
<sequence length="202" mass="21316">MKIIVIGASGTIGSAVVDLLSERHTVVRVARTAGDYHADLTNPDSIRSLYEKVAPFDAVVSCAGSARFKPLEALTDDDFTASLSNKLMGQVNLVRLGQRYIQDGGSFTLTSGVLANEPMHGSAAISLVNAGLEGFARAAALELLPRKIRVNVVSPPWVSETLVAMGKEASGGMPAAEVAKAYVESVENRSKDGEVLDARKFA</sequence>
<dbReference type="Pfam" id="PF13561">
    <property type="entry name" value="adh_short_C2"/>
    <property type="match status" value="1"/>
</dbReference>
<dbReference type="HOGENOM" id="CLU_091006_0_0_0"/>
<dbReference type="OrthoDB" id="9787486at2"/>
<dbReference type="InterPro" id="IPR036291">
    <property type="entry name" value="NAD(P)-bd_dom_sf"/>
</dbReference>
<dbReference type="NCBIfam" id="NF005754">
    <property type="entry name" value="PRK07578.1"/>
    <property type="match status" value="1"/>
</dbReference>
<evidence type="ECO:0000256" key="2">
    <source>
        <dbReference type="ARBA" id="ARBA00023002"/>
    </source>
</evidence>
<dbReference type="InterPro" id="IPR002347">
    <property type="entry name" value="SDR_fam"/>
</dbReference>
<evidence type="ECO:0000313" key="3">
    <source>
        <dbReference type="EMBL" id="AIE84237.1"/>
    </source>
</evidence>
<accession>A0A068NLD8</accession>
<dbReference type="CDD" id="cd11731">
    <property type="entry name" value="Lin1944_like_SDR_c"/>
    <property type="match status" value="1"/>
</dbReference>
<evidence type="ECO:0000256" key="1">
    <source>
        <dbReference type="ARBA" id="ARBA00006484"/>
    </source>
</evidence>
<dbReference type="Proteomes" id="UP000027982">
    <property type="component" value="Chromosome"/>
</dbReference>
<dbReference type="eggNOG" id="COG1028">
    <property type="taxonomic scope" value="Bacteria"/>
</dbReference>
<keyword evidence="4" id="KW-1185">Reference proteome</keyword>
<dbReference type="EMBL" id="CP007139">
    <property type="protein sequence ID" value="AIE84237.1"/>
    <property type="molecule type" value="Genomic_DNA"/>
</dbReference>
<dbReference type="STRING" id="661478.OP10G_0869"/>
<dbReference type="Gene3D" id="3.40.50.720">
    <property type="entry name" value="NAD(P)-binding Rossmann-like Domain"/>
    <property type="match status" value="1"/>
</dbReference>
<comment type="similarity">
    <text evidence="1">Belongs to the short-chain dehydrogenases/reductases (SDR) family.</text>
</comment>
<dbReference type="KEGG" id="fgi:OP10G_0869"/>
<dbReference type="SUPFAM" id="SSF51735">
    <property type="entry name" value="NAD(P)-binding Rossmann-fold domains"/>
    <property type="match status" value="1"/>
</dbReference>